<evidence type="ECO:0000313" key="10">
    <source>
        <dbReference type="Proteomes" id="UP000192917"/>
    </source>
</evidence>
<evidence type="ECO:0000256" key="7">
    <source>
        <dbReference type="ARBA" id="ARBA00023136"/>
    </source>
</evidence>
<proteinExistence type="inferred from homology"/>
<dbReference type="STRING" id="560819.SAMN05428998_12540"/>
<dbReference type="GO" id="GO:0015833">
    <property type="term" value="P:peptide transport"/>
    <property type="evidence" value="ECO:0007669"/>
    <property type="project" value="InterPro"/>
</dbReference>
<feature type="domain" description="ABC transporter" evidence="8">
    <location>
        <begin position="15"/>
        <end position="265"/>
    </location>
</feature>
<dbReference type="GO" id="GO:0005886">
    <property type="term" value="C:plasma membrane"/>
    <property type="evidence" value="ECO:0007669"/>
    <property type="project" value="UniProtKB-SubCell"/>
</dbReference>
<dbReference type="FunFam" id="3.40.50.300:FF:000016">
    <property type="entry name" value="Oligopeptide ABC transporter ATP-binding component"/>
    <property type="match status" value="1"/>
</dbReference>
<dbReference type="Pfam" id="PF00005">
    <property type="entry name" value="ABC_tran"/>
    <property type="match status" value="1"/>
</dbReference>
<dbReference type="GO" id="GO:0016887">
    <property type="term" value="F:ATP hydrolysis activity"/>
    <property type="evidence" value="ECO:0007669"/>
    <property type="project" value="InterPro"/>
</dbReference>
<comment type="similarity">
    <text evidence="2">Belongs to the ABC transporter superfamily.</text>
</comment>
<evidence type="ECO:0000256" key="2">
    <source>
        <dbReference type="ARBA" id="ARBA00005417"/>
    </source>
</evidence>
<dbReference type="InterPro" id="IPR027417">
    <property type="entry name" value="P-loop_NTPase"/>
</dbReference>
<evidence type="ECO:0000256" key="5">
    <source>
        <dbReference type="ARBA" id="ARBA00022741"/>
    </source>
</evidence>
<dbReference type="SMART" id="SM00382">
    <property type="entry name" value="AAA"/>
    <property type="match status" value="1"/>
</dbReference>
<dbReference type="CDD" id="cd03257">
    <property type="entry name" value="ABC_NikE_OppD_transporters"/>
    <property type="match status" value="1"/>
</dbReference>
<protein>
    <submittedName>
        <fullName evidence="9">Peptide/nickel transport system ATP-binding protein</fullName>
    </submittedName>
</protein>
<dbReference type="InterPro" id="IPR003593">
    <property type="entry name" value="AAA+_ATPase"/>
</dbReference>
<dbReference type="Pfam" id="PF08352">
    <property type="entry name" value="oligo_HPY"/>
    <property type="match status" value="1"/>
</dbReference>
<dbReference type="GO" id="GO:0055085">
    <property type="term" value="P:transmembrane transport"/>
    <property type="evidence" value="ECO:0007669"/>
    <property type="project" value="UniProtKB-ARBA"/>
</dbReference>
<dbReference type="InterPro" id="IPR003439">
    <property type="entry name" value="ABC_transporter-like_ATP-bd"/>
</dbReference>
<keyword evidence="4" id="KW-1003">Cell membrane</keyword>
<dbReference type="PANTHER" id="PTHR43297:SF2">
    <property type="entry name" value="DIPEPTIDE TRANSPORT ATP-BINDING PROTEIN DPPD"/>
    <property type="match status" value="1"/>
</dbReference>
<dbReference type="PANTHER" id="PTHR43297">
    <property type="entry name" value="OLIGOPEPTIDE TRANSPORT ATP-BINDING PROTEIN APPD"/>
    <property type="match status" value="1"/>
</dbReference>
<reference evidence="9 10" key="1">
    <citation type="submission" date="2017-04" db="EMBL/GenBank/DDBJ databases">
        <authorList>
            <person name="Afonso C.L."/>
            <person name="Miller P.J."/>
            <person name="Scott M.A."/>
            <person name="Spackman E."/>
            <person name="Goraichik I."/>
            <person name="Dimitrov K.M."/>
            <person name="Suarez D.L."/>
            <person name="Swayne D.E."/>
        </authorList>
    </citation>
    <scope>NUCLEOTIDE SEQUENCE [LARGE SCALE GENOMIC DNA]</scope>
    <source>
        <strain evidence="9 10">USBA 355</strain>
    </source>
</reference>
<keyword evidence="5" id="KW-0547">Nucleotide-binding</keyword>
<dbReference type="AlphaFoldDB" id="A0A1Y6CGK9"/>
<evidence type="ECO:0000256" key="6">
    <source>
        <dbReference type="ARBA" id="ARBA00022840"/>
    </source>
</evidence>
<keyword evidence="10" id="KW-1185">Reference proteome</keyword>
<keyword evidence="3" id="KW-0813">Transport</keyword>
<accession>A0A1Y6CGK9</accession>
<dbReference type="NCBIfam" id="TIGR01727">
    <property type="entry name" value="oligo_HPY"/>
    <property type="match status" value="1"/>
</dbReference>
<dbReference type="InterPro" id="IPR013563">
    <property type="entry name" value="Oligopep_ABC_C"/>
</dbReference>
<evidence type="ECO:0000259" key="8">
    <source>
        <dbReference type="PROSITE" id="PS50893"/>
    </source>
</evidence>
<dbReference type="SUPFAM" id="SSF52540">
    <property type="entry name" value="P-loop containing nucleoside triphosphate hydrolases"/>
    <property type="match status" value="1"/>
</dbReference>
<comment type="subcellular location">
    <subcellularLocation>
        <location evidence="1">Cell inner membrane</location>
        <topology evidence="1">Peripheral membrane protein</topology>
    </subcellularLocation>
</comment>
<dbReference type="Proteomes" id="UP000192917">
    <property type="component" value="Unassembled WGS sequence"/>
</dbReference>
<gene>
    <name evidence="9" type="ORF">SAMN05428998_12540</name>
</gene>
<sequence length="337" mass="36183">MSGGMSPGMGETPLLAVEDLRVDLPLEQGTLHAVRGLSFEVGRGETLCLVGESGCGKSLTSLAVMGLLPRRAKRSARRLSFDGQELLGLSERRMAALRGNRLAMIFQEPMTSLNPAYSIGDQLEEALLCHRRVGRRQARERAVHLLERVGITAAGRRLGQYPHQLSGGLRQRIMIAMALMCGPELIIADEPTTALDVTIQAQILHLLLELKREMGLALVLITHDLGVVARVADKVAVMYAGEIVESGSAVEIFGNPRHPYTRGLLSCVPVPGRTRPGEPLGSIPGIVPSLVGSLEECGFRERCALAQAACRRPVPLHRLEAGRAVRCVLADPAGAPA</sequence>
<dbReference type="InterPro" id="IPR050388">
    <property type="entry name" value="ABC_Ni/Peptide_Import"/>
</dbReference>
<keyword evidence="7" id="KW-0472">Membrane</keyword>
<evidence type="ECO:0000256" key="1">
    <source>
        <dbReference type="ARBA" id="ARBA00004417"/>
    </source>
</evidence>
<name>A0A1Y6CGK9_9PROT</name>
<organism evidence="9 10">
    <name type="scientific">Tistlia consotensis USBA 355</name>
    <dbReference type="NCBI Taxonomy" id="560819"/>
    <lineage>
        <taxon>Bacteria</taxon>
        <taxon>Pseudomonadati</taxon>
        <taxon>Pseudomonadota</taxon>
        <taxon>Alphaproteobacteria</taxon>
        <taxon>Rhodospirillales</taxon>
        <taxon>Rhodovibrionaceae</taxon>
        <taxon>Tistlia</taxon>
    </lineage>
</organism>
<evidence type="ECO:0000313" key="9">
    <source>
        <dbReference type="EMBL" id="SMF64201.1"/>
    </source>
</evidence>
<evidence type="ECO:0000256" key="3">
    <source>
        <dbReference type="ARBA" id="ARBA00022448"/>
    </source>
</evidence>
<keyword evidence="6 9" id="KW-0067">ATP-binding</keyword>
<dbReference type="GO" id="GO:0005524">
    <property type="term" value="F:ATP binding"/>
    <property type="evidence" value="ECO:0007669"/>
    <property type="project" value="UniProtKB-KW"/>
</dbReference>
<evidence type="ECO:0000256" key="4">
    <source>
        <dbReference type="ARBA" id="ARBA00022475"/>
    </source>
</evidence>
<dbReference type="Gene3D" id="3.40.50.300">
    <property type="entry name" value="P-loop containing nucleotide triphosphate hydrolases"/>
    <property type="match status" value="1"/>
</dbReference>
<dbReference type="EMBL" id="FWZX01000025">
    <property type="protein sequence ID" value="SMF64201.1"/>
    <property type="molecule type" value="Genomic_DNA"/>
</dbReference>
<dbReference type="PROSITE" id="PS50893">
    <property type="entry name" value="ABC_TRANSPORTER_2"/>
    <property type="match status" value="1"/>
</dbReference>